<dbReference type="InterPro" id="IPR036291">
    <property type="entry name" value="NAD(P)-bd_dom_sf"/>
</dbReference>
<dbReference type="InterPro" id="IPR003869">
    <property type="entry name" value="Polysac_CapD-like"/>
</dbReference>
<dbReference type="Gene3D" id="3.40.50.720">
    <property type="entry name" value="NAD(P)-binding Rossmann-like Domain"/>
    <property type="match status" value="1"/>
</dbReference>
<protein>
    <submittedName>
        <fullName evidence="3">Unannotated protein</fullName>
    </submittedName>
</protein>
<evidence type="ECO:0000256" key="1">
    <source>
        <dbReference type="ARBA" id="ARBA00007430"/>
    </source>
</evidence>
<dbReference type="InterPro" id="IPR051203">
    <property type="entry name" value="Polysaccharide_Synthase-Rel"/>
</dbReference>
<accession>A0A6J7NU48</accession>
<gene>
    <name evidence="3" type="ORF">UFOPK3967_01367</name>
</gene>
<sequence>MNISTDKAANPSSVLGETKRINERLTAWASGQGDGTYLSVRFGNVLGSRGSALTTFRAQIATGGPVTVTDRDVTRYFMTIEEAVQLIIQAGALGRDGEALVLDMGQPVRIEDLVRRLIDEAGGGVDVVYTGLCSGEKLHEELFGDGELDERPLHPLVSHVNVPWLDPVFVTETLGRLGDEDHFGECLRALSATEGFGAYAES</sequence>
<evidence type="ECO:0000259" key="2">
    <source>
        <dbReference type="Pfam" id="PF02719"/>
    </source>
</evidence>
<dbReference type="AlphaFoldDB" id="A0A6J7NU48"/>
<name>A0A6J7NU48_9ZZZZ</name>
<dbReference type="EMBL" id="CAFBOS010000074">
    <property type="protein sequence ID" value="CAB4996537.1"/>
    <property type="molecule type" value="Genomic_DNA"/>
</dbReference>
<comment type="similarity">
    <text evidence="1">Belongs to the polysaccharide synthase family.</text>
</comment>
<reference evidence="3" key="1">
    <citation type="submission" date="2020-05" db="EMBL/GenBank/DDBJ databases">
        <authorList>
            <person name="Chiriac C."/>
            <person name="Salcher M."/>
            <person name="Ghai R."/>
            <person name="Kavagutti S V."/>
        </authorList>
    </citation>
    <scope>NUCLEOTIDE SEQUENCE</scope>
</reference>
<dbReference type="SUPFAM" id="SSF51735">
    <property type="entry name" value="NAD(P)-binding Rossmann-fold domains"/>
    <property type="match status" value="1"/>
</dbReference>
<feature type="domain" description="Polysaccharide biosynthesis protein CapD-like" evidence="2">
    <location>
        <begin position="2"/>
        <end position="155"/>
    </location>
</feature>
<dbReference type="PANTHER" id="PTHR43318">
    <property type="entry name" value="UDP-N-ACETYLGLUCOSAMINE 4,6-DEHYDRATASE"/>
    <property type="match status" value="1"/>
</dbReference>
<dbReference type="PANTHER" id="PTHR43318:SF1">
    <property type="entry name" value="POLYSACCHARIDE BIOSYNTHESIS PROTEIN EPSC-RELATED"/>
    <property type="match status" value="1"/>
</dbReference>
<dbReference type="Pfam" id="PF02719">
    <property type="entry name" value="Polysacc_synt_2"/>
    <property type="match status" value="1"/>
</dbReference>
<organism evidence="3">
    <name type="scientific">freshwater metagenome</name>
    <dbReference type="NCBI Taxonomy" id="449393"/>
    <lineage>
        <taxon>unclassified sequences</taxon>
        <taxon>metagenomes</taxon>
        <taxon>ecological metagenomes</taxon>
    </lineage>
</organism>
<evidence type="ECO:0000313" key="3">
    <source>
        <dbReference type="EMBL" id="CAB4996537.1"/>
    </source>
</evidence>
<proteinExistence type="inferred from homology"/>